<evidence type="ECO:0000313" key="2">
    <source>
        <dbReference type="EMBL" id="DAF59472.1"/>
    </source>
</evidence>
<feature type="transmembrane region" description="Helical" evidence="1">
    <location>
        <begin position="74"/>
        <end position="93"/>
    </location>
</feature>
<proteinExistence type="predicted"/>
<organism evidence="2">
    <name type="scientific">Caudovirales sp. ctIZM3</name>
    <dbReference type="NCBI Taxonomy" id="2827633"/>
    <lineage>
        <taxon>Viruses</taxon>
        <taxon>Duplodnaviria</taxon>
        <taxon>Heunggongvirae</taxon>
        <taxon>Uroviricota</taxon>
        <taxon>Caudoviricetes</taxon>
    </lineage>
</organism>
<sequence length="97" mass="11083">MLTKTDKILCVLLAIFFVLFGLSFYVPVIEKYLLVFCKVFGFVFVGAVLLLILYMILDPFIELYYDWDKEDNKFMGIIGAIITSILIAIGLLIDPFS</sequence>
<protein>
    <submittedName>
        <fullName evidence="2">Uncharacterized protein</fullName>
    </submittedName>
</protein>
<dbReference type="EMBL" id="BK032770">
    <property type="protein sequence ID" value="DAF59472.1"/>
    <property type="molecule type" value="Genomic_DNA"/>
</dbReference>
<feature type="transmembrane region" description="Helical" evidence="1">
    <location>
        <begin position="7"/>
        <end position="26"/>
    </location>
</feature>
<accession>A0A8S5T8M2</accession>
<name>A0A8S5T8M2_9CAUD</name>
<reference evidence="2" key="1">
    <citation type="journal article" date="2021" name="Proc. Natl. Acad. Sci. U.S.A.">
        <title>A Catalog of Tens of Thousands of Viruses from Human Metagenomes Reveals Hidden Associations with Chronic Diseases.</title>
        <authorList>
            <person name="Tisza M.J."/>
            <person name="Buck C.B."/>
        </authorList>
    </citation>
    <scope>NUCLEOTIDE SEQUENCE</scope>
    <source>
        <strain evidence="2">CtIZM3</strain>
    </source>
</reference>
<keyword evidence="1" id="KW-0472">Membrane</keyword>
<evidence type="ECO:0000256" key="1">
    <source>
        <dbReference type="SAM" id="Phobius"/>
    </source>
</evidence>
<keyword evidence="1" id="KW-0812">Transmembrane</keyword>
<feature type="transmembrane region" description="Helical" evidence="1">
    <location>
        <begin position="32"/>
        <end position="54"/>
    </location>
</feature>
<keyword evidence="1" id="KW-1133">Transmembrane helix</keyword>